<dbReference type="PANTHER" id="PTHR13696">
    <property type="entry name" value="P-LOOP CONTAINING NUCLEOSIDE TRIPHOSPHATE HYDROLASE"/>
    <property type="match status" value="1"/>
</dbReference>
<name>A0ABT2NDQ8_9CYAN</name>
<dbReference type="CDD" id="cd02042">
    <property type="entry name" value="ParAB_family"/>
    <property type="match status" value="1"/>
</dbReference>
<dbReference type="InterPro" id="IPR025669">
    <property type="entry name" value="AAA_dom"/>
</dbReference>
<proteinExistence type="predicted"/>
<reference evidence="4 5" key="1">
    <citation type="journal article" date="2022" name="Front. Microbiol.">
        <title>High genomic differentiation and limited gene flow indicate recent cryptic speciation within the genus Laspinema (cyanobacteria).</title>
        <authorList>
            <person name="Stanojkovic A."/>
            <person name="Skoupy S."/>
            <person name="Skaloud P."/>
            <person name="Dvorak P."/>
        </authorList>
    </citation>
    <scope>NUCLEOTIDE SEQUENCE [LARGE SCALE GENOMIC DNA]</scope>
    <source>
        <strain evidence="4 5">D3b</strain>
    </source>
</reference>
<gene>
    <name evidence="4" type="ORF">NG792_17305</name>
</gene>
<organism evidence="4 5">
    <name type="scientific">Laspinema olomoucense D3b</name>
    <dbReference type="NCBI Taxonomy" id="2953688"/>
    <lineage>
        <taxon>Bacteria</taxon>
        <taxon>Bacillati</taxon>
        <taxon>Cyanobacteriota</taxon>
        <taxon>Cyanophyceae</taxon>
        <taxon>Oscillatoriophycideae</taxon>
        <taxon>Oscillatoriales</taxon>
        <taxon>Laspinemataceae</taxon>
        <taxon>Laspinema</taxon>
        <taxon>Laspinema olomoucense</taxon>
    </lineage>
</organism>
<dbReference type="InterPro" id="IPR050678">
    <property type="entry name" value="DNA_Partitioning_ATPase"/>
</dbReference>
<dbReference type="PANTHER" id="PTHR13696:SF96">
    <property type="entry name" value="COBQ_COBB_MIND_PARA NUCLEOTIDE BINDING DOMAIN-CONTAINING PROTEIN"/>
    <property type="match status" value="1"/>
</dbReference>
<feature type="domain" description="AAA" evidence="3">
    <location>
        <begin position="208"/>
        <end position="387"/>
    </location>
</feature>
<evidence type="ECO:0000259" key="2">
    <source>
        <dbReference type="Pfam" id="PF13588"/>
    </source>
</evidence>
<evidence type="ECO:0000259" key="3">
    <source>
        <dbReference type="Pfam" id="PF13614"/>
    </source>
</evidence>
<dbReference type="InterPro" id="IPR027417">
    <property type="entry name" value="P-loop_NTPase"/>
</dbReference>
<dbReference type="EMBL" id="JAMXFA010000023">
    <property type="protein sequence ID" value="MCT7979475.1"/>
    <property type="molecule type" value="Genomic_DNA"/>
</dbReference>
<accession>A0ABT2NDQ8</accession>
<dbReference type="SUPFAM" id="SSF52540">
    <property type="entry name" value="P-loop containing nucleoside triphosphate hydrolases"/>
    <property type="match status" value="1"/>
</dbReference>
<feature type="domain" description="Type I restriction enzyme R protein N-terminal" evidence="2">
    <location>
        <begin position="57"/>
        <end position="109"/>
    </location>
</feature>
<feature type="region of interest" description="Disordered" evidence="1">
    <location>
        <begin position="141"/>
        <end position="163"/>
    </location>
</feature>
<evidence type="ECO:0000256" key="1">
    <source>
        <dbReference type="SAM" id="MobiDB-lite"/>
    </source>
</evidence>
<dbReference type="Gene3D" id="3.40.50.300">
    <property type="entry name" value="P-loop containing nucleotide triphosphate hydrolases"/>
    <property type="match status" value="1"/>
</dbReference>
<evidence type="ECO:0000313" key="5">
    <source>
        <dbReference type="Proteomes" id="UP001525961"/>
    </source>
</evidence>
<dbReference type="Pfam" id="PF13588">
    <property type="entry name" value="HSDR_N_2"/>
    <property type="match status" value="1"/>
</dbReference>
<dbReference type="Proteomes" id="UP001525961">
    <property type="component" value="Unassembled WGS sequence"/>
</dbReference>
<sequence length="492" mass="55210">MSFHPDLCRNESEVESKLIVSYLLPALGYTPDSWHQEVAFISLRLGFLAFNTPAIPFVLDANSPMRVVIEAKSPKQNLDRNRRKLKRYLTKLQVKYGVLTNGKEMRIYERLGDEIELVFQCRGGEIEARIEEINALIGKDSRNPKQTLDSRSTDSNFPHLGAESIPEGVSKDIPFSIPFPEELFPETPIQPKPVVEQNFNNQRKATLKVIAVYHNKGGVGKTTVAVNLAAALRKRGKKVLLIDIDAQSNSTFATGLLKFIFEEDDNLRDNNVYHLLESGEFCFISDVARKSEGFNNPEIEVIPSHITLIEGQYKLNQIGASKTRLVTKLSRVEKEYDFVIIDTPPSRDLYAEVALIAADHLIIPSDLKPFANQGLPSVTQFISQVDEFREMIGKKPLNILGVLPSKISPNPKFLQYSFPKQKRVIPGRYGIPLMDSIIYERVLLSQCTNHTSALGEEIPEPKSILEYSPESLSSGEFQALALEVLTKTGIDL</sequence>
<evidence type="ECO:0000313" key="4">
    <source>
        <dbReference type="EMBL" id="MCT7979475.1"/>
    </source>
</evidence>
<dbReference type="Pfam" id="PF13614">
    <property type="entry name" value="AAA_31"/>
    <property type="match status" value="1"/>
</dbReference>
<keyword evidence="5" id="KW-1185">Reference proteome</keyword>
<comment type="caution">
    <text evidence="4">The sequence shown here is derived from an EMBL/GenBank/DDBJ whole genome shotgun (WGS) entry which is preliminary data.</text>
</comment>
<dbReference type="InterPro" id="IPR029464">
    <property type="entry name" value="HSDR_N"/>
</dbReference>
<protein>
    <submittedName>
        <fullName evidence="4">AAA family ATPase</fullName>
    </submittedName>
</protein>
<feature type="compositionally biased region" description="Polar residues" evidence="1">
    <location>
        <begin position="144"/>
        <end position="156"/>
    </location>
</feature>